<reference evidence="8 9" key="1">
    <citation type="journal article" date="2007" name="Science">
        <title>Genomic minimalism in the early diverging intestinal parasite Giardia lamblia.</title>
        <authorList>
            <person name="Morrison H.G."/>
            <person name="McArthur A.G."/>
            <person name="Gillin F.D."/>
            <person name="Aley S.B."/>
            <person name="Adam R.D."/>
            <person name="Olsen G.J."/>
            <person name="Best A.A."/>
            <person name="Cande W.Z."/>
            <person name="Chen F."/>
            <person name="Cipriano M.J."/>
            <person name="Davids B.J."/>
            <person name="Dawson S.C."/>
            <person name="Elmendorf H.G."/>
            <person name="Hehl A.B."/>
            <person name="Holder M.E."/>
            <person name="Huse S.M."/>
            <person name="Kim U.U."/>
            <person name="Lasek-Nesselquist E."/>
            <person name="Manning G."/>
            <person name="Nigam A."/>
            <person name="Nixon J.E."/>
            <person name="Palm D."/>
            <person name="Passamaneck N.E."/>
            <person name="Prabhu A."/>
            <person name="Reich C.I."/>
            <person name="Reiner D.S."/>
            <person name="Samuelson J."/>
            <person name="Svard S.G."/>
            <person name="Sogin M.L."/>
        </authorList>
    </citation>
    <scope>NUCLEOTIDE SEQUENCE [LARGE SCALE GENOMIC DNA]</scope>
    <source>
        <strain evidence="8 9">WB C6</strain>
    </source>
</reference>
<dbReference type="Proteomes" id="UP000001548">
    <property type="component" value="Unassembled WGS sequence"/>
</dbReference>
<dbReference type="InterPro" id="IPR011009">
    <property type="entry name" value="Kinase-like_dom_sf"/>
</dbReference>
<keyword evidence="5" id="KW-0418">Kinase</keyword>
<dbReference type="InterPro" id="IPR000403">
    <property type="entry name" value="PI3/4_kinase_cat_dom"/>
</dbReference>
<name>A8BJV4_GIAIC</name>
<dbReference type="PANTHER" id="PTHR10048:SF22">
    <property type="entry name" value="PHOSPHATIDYLINOSITOL 4-KINASE BETA"/>
    <property type="match status" value="1"/>
</dbReference>
<evidence type="ECO:0000256" key="3">
    <source>
        <dbReference type="ARBA" id="ARBA00022679"/>
    </source>
</evidence>
<evidence type="ECO:0000259" key="7">
    <source>
        <dbReference type="PROSITE" id="PS50290"/>
    </source>
</evidence>
<dbReference type="VEuPathDB" id="GiardiaDB:GL50803_16558"/>
<dbReference type="Pfam" id="PF00454">
    <property type="entry name" value="PI3_PI4_kinase"/>
    <property type="match status" value="1"/>
</dbReference>
<dbReference type="HOGENOM" id="CLU_230564_0_0_1"/>
<sequence>MTNAGFYRTLWKTGLFDTDMLKRQVQEKDEDVQLWSSAELLLDLIRSDRPRPPFTKVSAEIFFDGSQSAEADEKPSIDVKGATLNLFFDILHQSSILTSSLVQYLTTKLLLNWSDVDTISASLDPVGYVCLLLVYHSMVSSDSALVLLIEKLITATIHSISNKRFNETLGTFLVICRGTLVDIEELIIRHSISLQNLAQYERNLAFLSGMAHGYTYLQIESHKFAVLSKHCGFSRGDTFALSQSLMKVLPANQCLLQYQYMDLLAIVLSVNLWQPQACSTLTDFLNHIQALSHQAGYKLKTAMRINPHSFLAVSIIRLCSRLKSFVNGSLEQLQVKTPAQQNILVTLRTLLQRMQLLITDALNGQATVAAKSNIFLKDLRSTFPTMYSEFIRPYCCAFIVLLDVCAYLNKRGVEIGLDTTDMQESLLIIWRSLIVLDAPYLGHKDTKKGLYFHLSSGFYCDSLLDFLLEHLNISTSDNNFFSKLTEVNWSTLFKHLAFHTEPVPFVFSSDRKYSLEEEMPAGSLHHLRESLIAELNSRSLSHRKTRDAVNSIPDGYICGLYALTLIEIYSALWSGRGSLSLAFNKKEKSVVGRLSRYNIYGYLPKEPFNELINFEKEIVRQKSEDKGGIYLLNESAGDVPLYFSSSSPLDAENCIVSVGPIPDEPLTNNKSSAGISSTNFFKFYAELFCSVYEQLSSYTFLEELIIHQEVAHKWTSICFASNPKTHTRTIPVFLVKDVDIPDPLPDLLFRKIVFEIVNLLVSAEDSMSLTEINIYLDFAGTLLQKLPNIKLSPSILSQYIQTGVSIYNKFNFIFGVTADYFASIMSNSFFFEQLLTSAFICNDRQKMLMVVPAINEFFSKLFSHNRFISVLYAHAINHAALKHSDVNFSTANLPTTLSIILSNIFLKFTRNSFLVQQPQVHSTEESNQEGYRYIVTSQIEFSCLMTELREHLCSLPIWEYKQTAIACLESMLDMLTTPPIALNLGSSKQACRYISVEDHFLAKYIPDTFYLLNQKRLSVLVPTDFGFTELTTTMHGICIDGHTKKCGIQLTLYFSSHLMRLIVMMKRGASPLLRPIIKGQNCTLETSMTQIQQPAEADVNPLLIDLDEGCELLNALLIFASNELDFDLAVRASIFCSDFIYVLASTWPVMLFIQKFSTNMFLSHSSSNVKPSMVLPLISLKDTGMSGYTLLTTLRTLQIILYFNQFFMYNSTNLHLRTKYRFQLYRYSYKTVVELNSIWTKPSRSSKGPSKRGFDSSLIACYLAFYYTKAIIAKLLINLVFLLRCDKSNLLTYTDRYFADCLSELHQIVPYFCDVQRNEASVRSALDNRQHSDRKTTMDHGFSLNTNRFSRELSFYVSNIMPLIAEISHCSIANPASLYTNQTGASGFRVLEDDTISTSILKIVALLGRRHGETLDASLQLMRNFIPLMDGAKIAIGWLVDVLQTYLNPLRAILPKNSKVFTLASNINRSCNSLPNFAPMCAETGSEARHMTAATGLLWSYQRQDTLFAQYCVCKNAFVNTLYENMFSKETISALIHTTCYMDNRDYQKYMNPYYISRSRSGLEQQYQQKYEHDHFLKITTPAILPDRIPLSADIITNSSFVMTILQILASADLINANILASFADMINKKSVFTELSNYTESCLLPSNKESARYPTAAIELHAHPSKKIHTARQLLCMAVPSISIACSLLNSYSCQEIRYVAALKFYYLSHIGKSKTILAYLLFLTNALHFDMYSGDLLINIASHSRLFGLYTLIQLSSLYSQFLTQQHSEIFLSVAVGGAVAEELLSIIKSMTLDKLVVYIHGNPFSKQIEQQKYLALQEVITKKLSSKGVTLQTIRTNLMTFFGYTKAGAAPDNGPIYALYQQLMLSIPDTNHIVIRAYLLYLLILTSGSKEDALFYIANLHFYDTMTNYSAELLRINAGNRDPVLAQKLKEFSAVLNAKSNIVLLSDPDYTITGICYQKAKCLKSHAKAPYLVFFNTLKTNATHKAAVKGGIFKAGDDVSQDQLTMVLISLFKQVFEPLKMWLSPYIALPIGKDYGFIELLNKASSLDQIGATSDNFLVGYISSITEASREEATGTPHASQKLSLTVAKRRFLLSYAGYSILSYLLSFKDRHNGNIMINEYCNVIHIDFGFLLEIAPGGKFNTESAPFKLTKAFKTILGGEESTSYTLFQHIFVRGLLLSKIFGKDISYLIEAMLKSNLPAIKGSGSITQFRQRMFLEDSFGSAAEQAVQLINESSKKGYGAYDKFQSWQNNITYG</sequence>
<dbReference type="RefSeq" id="XP_001706660.1">
    <property type="nucleotide sequence ID" value="XM_001706608.1"/>
</dbReference>
<dbReference type="PROSITE" id="PS00916">
    <property type="entry name" value="PI3_4_KINASE_2"/>
    <property type="match status" value="1"/>
</dbReference>
<dbReference type="Gene3D" id="1.10.1070.11">
    <property type="entry name" value="Phosphatidylinositol 3-/4-kinase, catalytic domain"/>
    <property type="match status" value="1"/>
</dbReference>
<feature type="domain" description="PI3K/PI4K catalytic" evidence="7">
    <location>
        <begin position="1960"/>
        <end position="2243"/>
    </location>
</feature>
<dbReference type="FunFam" id="3.30.1010.10:FF:000014">
    <property type="entry name" value="Phosphatidylinositol 4-kinase STT4"/>
    <property type="match status" value="1"/>
</dbReference>
<accession>A8BJV4</accession>
<dbReference type="EC" id="2.7.1.67" evidence="2"/>
<dbReference type="SMART" id="SM00146">
    <property type="entry name" value="PI3Kc"/>
    <property type="match status" value="1"/>
</dbReference>
<dbReference type="GO" id="GO:0016020">
    <property type="term" value="C:membrane"/>
    <property type="evidence" value="ECO:0000318"/>
    <property type="project" value="GO_Central"/>
</dbReference>
<dbReference type="Gene3D" id="3.30.1010.10">
    <property type="entry name" value="Phosphatidylinositol 3-kinase Catalytic Subunit, Chain A, domain 4"/>
    <property type="match status" value="1"/>
</dbReference>
<dbReference type="OMA" id="LAFHTEP"/>
<evidence type="ECO:0000256" key="6">
    <source>
        <dbReference type="ARBA" id="ARBA00022840"/>
    </source>
</evidence>
<dbReference type="InterPro" id="IPR018936">
    <property type="entry name" value="PI3/4_kinase_CS"/>
</dbReference>
<dbReference type="SUPFAM" id="SSF56112">
    <property type="entry name" value="Protein kinase-like (PK-like)"/>
    <property type="match status" value="1"/>
</dbReference>
<dbReference type="GO" id="GO:0005737">
    <property type="term" value="C:cytoplasm"/>
    <property type="evidence" value="ECO:0000318"/>
    <property type="project" value="GO_Central"/>
</dbReference>
<evidence type="ECO:0000313" key="9">
    <source>
        <dbReference type="Proteomes" id="UP000001548"/>
    </source>
</evidence>
<keyword evidence="3" id="KW-0808">Transferase</keyword>
<dbReference type="STRING" id="184922.A8BJV4"/>
<gene>
    <name evidence="8" type="ORF">GL50803_0016558</name>
</gene>
<dbReference type="GO" id="GO:0048015">
    <property type="term" value="P:phosphatidylinositol-mediated signaling"/>
    <property type="evidence" value="ECO:0000318"/>
    <property type="project" value="GO_Central"/>
</dbReference>
<evidence type="ECO:0000256" key="2">
    <source>
        <dbReference type="ARBA" id="ARBA00012169"/>
    </source>
</evidence>
<dbReference type="GeneID" id="5699551"/>
<dbReference type="InterPro" id="IPR015433">
    <property type="entry name" value="PI3/4_kinase"/>
</dbReference>
<keyword evidence="9" id="KW-1185">Reference proteome</keyword>
<evidence type="ECO:0000256" key="4">
    <source>
        <dbReference type="ARBA" id="ARBA00022741"/>
    </source>
</evidence>
<keyword evidence="6" id="KW-0067">ATP-binding</keyword>
<dbReference type="EMBL" id="AACB03000002">
    <property type="protein sequence ID" value="KAE8303960.1"/>
    <property type="molecule type" value="Genomic_DNA"/>
</dbReference>
<evidence type="ECO:0000256" key="1">
    <source>
        <dbReference type="ARBA" id="ARBA00001686"/>
    </source>
</evidence>
<proteinExistence type="predicted"/>
<comment type="caution">
    <text evidence="8">The sequence shown here is derived from an EMBL/GenBank/DDBJ whole genome shotgun (WGS) entry which is preliminary data.</text>
</comment>
<dbReference type="PANTHER" id="PTHR10048">
    <property type="entry name" value="PHOSPHATIDYLINOSITOL KINASE"/>
    <property type="match status" value="1"/>
</dbReference>
<dbReference type="GO" id="GO:0004430">
    <property type="term" value="F:1-phosphatidylinositol 4-kinase activity"/>
    <property type="evidence" value="ECO:0000318"/>
    <property type="project" value="GO_Central"/>
</dbReference>
<dbReference type="KEGG" id="gla:GL50803_0016558"/>
<protein>
    <recommendedName>
        <fullName evidence="2">1-phosphatidylinositol 4-kinase</fullName>
        <ecNumber evidence="2">2.7.1.67</ecNumber>
    </recommendedName>
</protein>
<organism evidence="8 9">
    <name type="scientific">Giardia intestinalis (strain ATCC 50803 / WB clone C6)</name>
    <name type="common">Giardia lamblia</name>
    <dbReference type="NCBI Taxonomy" id="184922"/>
    <lineage>
        <taxon>Eukaryota</taxon>
        <taxon>Metamonada</taxon>
        <taxon>Diplomonadida</taxon>
        <taxon>Hexamitidae</taxon>
        <taxon>Giardiinae</taxon>
        <taxon>Giardia</taxon>
    </lineage>
</organism>
<dbReference type="GO" id="GO:0005524">
    <property type="term" value="F:ATP binding"/>
    <property type="evidence" value="ECO:0007669"/>
    <property type="project" value="UniProtKB-KW"/>
</dbReference>
<dbReference type="GO" id="GO:0046854">
    <property type="term" value="P:phosphatidylinositol phosphate biosynthetic process"/>
    <property type="evidence" value="ECO:0000318"/>
    <property type="project" value="GO_Central"/>
</dbReference>
<comment type="catalytic activity">
    <reaction evidence="1">
        <text>a 1,2-diacyl-sn-glycero-3-phospho-(1D-myo-inositol) + ATP = a 1,2-diacyl-sn-glycero-3-phospho-(1D-myo-inositol 4-phosphate) + ADP + H(+)</text>
        <dbReference type="Rhea" id="RHEA:19877"/>
        <dbReference type="ChEBI" id="CHEBI:15378"/>
        <dbReference type="ChEBI" id="CHEBI:30616"/>
        <dbReference type="ChEBI" id="CHEBI:57880"/>
        <dbReference type="ChEBI" id="CHEBI:58178"/>
        <dbReference type="ChEBI" id="CHEBI:456216"/>
        <dbReference type="EC" id="2.7.1.67"/>
    </reaction>
</comment>
<keyword evidence="4" id="KW-0547">Nucleotide-binding</keyword>
<evidence type="ECO:0000313" key="8">
    <source>
        <dbReference type="EMBL" id="KAE8303960.1"/>
    </source>
</evidence>
<evidence type="ECO:0000256" key="5">
    <source>
        <dbReference type="ARBA" id="ARBA00022777"/>
    </source>
</evidence>
<dbReference type="InterPro" id="IPR036940">
    <property type="entry name" value="PI3/4_kinase_cat_sf"/>
</dbReference>
<dbReference type="PROSITE" id="PS50290">
    <property type="entry name" value="PI3_4_KINASE_3"/>
    <property type="match status" value="1"/>
</dbReference>